<name>A0ABV9I4E1_9FLAO</name>
<keyword evidence="2" id="KW-1185">Reference proteome</keyword>
<protein>
    <recommendedName>
        <fullName evidence="3">Lipocalin-like domain-containing protein</fullName>
    </recommendedName>
</protein>
<accession>A0ABV9I4E1</accession>
<dbReference type="Proteomes" id="UP001596043">
    <property type="component" value="Unassembled WGS sequence"/>
</dbReference>
<evidence type="ECO:0000313" key="1">
    <source>
        <dbReference type="EMBL" id="MFC4636550.1"/>
    </source>
</evidence>
<proteinExistence type="predicted"/>
<organism evidence="1 2">
    <name type="scientific">Dokdonia ponticola</name>
    <dbReference type="NCBI Taxonomy" id="2041041"/>
    <lineage>
        <taxon>Bacteria</taxon>
        <taxon>Pseudomonadati</taxon>
        <taxon>Bacteroidota</taxon>
        <taxon>Flavobacteriia</taxon>
        <taxon>Flavobacteriales</taxon>
        <taxon>Flavobacteriaceae</taxon>
        <taxon>Dokdonia</taxon>
    </lineage>
</organism>
<sequence length="141" mass="16244">MKRLHFIYILFIASLVSCTHTPEEKLTYLEGYWEIAEVASSNGGKKTFSMSQNIDFFDIQDQKRGIRKKVQPDLGGNFTTSKSSENIDIEINDDTIVLTYTTAFDSWKETVIEASKDQLILLNENGTTYTYRRYEPILLPE</sequence>
<reference evidence="2" key="1">
    <citation type="journal article" date="2019" name="Int. J. Syst. Evol. Microbiol.">
        <title>The Global Catalogue of Microorganisms (GCM) 10K type strain sequencing project: providing services to taxonomists for standard genome sequencing and annotation.</title>
        <authorList>
            <consortium name="The Broad Institute Genomics Platform"/>
            <consortium name="The Broad Institute Genome Sequencing Center for Infectious Disease"/>
            <person name="Wu L."/>
            <person name="Ma J."/>
        </authorList>
    </citation>
    <scope>NUCLEOTIDE SEQUENCE [LARGE SCALE GENOMIC DNA]</scope>
    <source>
        <strain evidence="2">YJ-61-S</strain>
    </source>
</reference>
<evidence type="ECO:0008006" key="3">
    <source>
        <dbReference type="Google" id="ProtNLM"/>
    </source>
</evidence>
<dbReference type="EMBL" id="JBHSFV010000022">
    <property type="protein sequence ID" value="MFC4636550.1"/>
    <property type="molecule type" value="Genomic_DNA"/>
</dbReference>
<comment type="caution">
    <text evidence="1">The sequence shown here is derived from an EMBL/GenBank/DDBJ whole genome shotgun (WGS) entry which is preliminary data.</text>
</comment>
<evidence type="ECO:0000313" key="2">
    <source>
        <dbReference type="Proteomes" id="UP001596043"/>
    </source>
</evidence>
<dbReference type="PROSITE" id="PS51257">
    <property type="entry name" value="PROKAR_LIPOPROTEIN"/>
    <property type="match status" value="1"/>
</dbReference>
<dbReference type="RefSeq" id="WP_379982851.1">
    <property type="nucleotide sequence ID" value="NZ_JBHSFV010000022.1"/>
</dbReference>
<gene>
    <name evidence="1" type="ORF">ACFO3O_21780</name>
</gene>